<accession>A0A315YYY8</accession>
<name>A0A315YYY8_SEDFL</name>
<protein>
    <submittedName>
        <fullName evidence="2">Nucleotidyltransferase-like protein</fullName>
    </submittedName>
</protein>
<evidence type="ECO:0000313" key="2">
    <source>
        <dbReference type="EMBL" id="PWJ34118.1"/>
    </source>
</evidence>
<sequence>MKPTLLVLAAGMGSRYGSLKQIDKFGPSGEKIIDYSIYDAIRAGFGKVVFVIRESLEEEFKNEIFNKFSDKIEVEYVFQELDNLPEGVELPADRVKPWGTGHAVMVAKDKIQEPFAVINADDFYGSDAFKTMADFLVKLNPSDVSEQCMVGYRLENTLSEFGSVSRGICVVDNADNLESITERTQIKTVGDHIEYLGDDDQEDHTLSPDSVASMNLMGFTPAAFEYFEREFELFIKARGNELKSEFYLPSVVNTMIQEGVSKFKVLTTDAKWFGVTYKEDKEIAVDKIQKLVDEEVYQAPLW</sequence>
<feature type="domain" description="Nucleotidyl transferase" evidence="1">
    <location>
        <begin position="6"/>
        <end position="183"/>
    </location>
</feature>
<evidence type="ECO:0000313" key="3">
    <source>
        <dbReference type="Proteomes" id="UP000245535"/>
    </source>
</evidence>
<keyword evidence="2" id="KW-0808">Transferase</keyword>
<dbReference type="InterPro" id="IPR005835">
    <property type="entry name" value="NTP_transferase_dom"/>
</dbReference>
<keyword evidence="3" id="KW-1185">Reference proteome</keyword>
<dbReference type="EMBL" id="QGDO01000011">
    <property type="protein sequence ID" value="PWJ34118.1"/>
    <property type="molecule type" value="Genomic_DNA"/>
</dbReference>
<dbReference type="Proteomes" id="UP000245535">
    <property type="component" value="Unassembled WGS sequence"/>
</dbReference>
<reference evidence="2 3" key="1">
    <citation type="submission" date="2018-03" db="EMBL/GenBank/DDBJ databases">
        <title>Genomic Encyclopedia of Archaeal and Bacterial Type Strains, Phase II (KMG-II): from individual species to whole genera.</title>
        <authorList>
            <person name="Goeker M."/>
        </authorList>
    </citation>
    <scope>NUCLEOTIDE SEQUENCE [LARGE SCALE GENOMIC DNA]</scope>
    <source>
        <strain evidence="2 3">DSM 28229</strain>
    </source>
</reference>
<organism evidence="2 3">
    <name type="scientific">Sediminitomix flava</name>
    <dbReference type="NCBI Taxonomy" id="379075"/>
    <lineage>
        <taxon>Bacteria</taxon>
        <taxon>Pseudomonadati</taxon>
        <taxon>Bacteroidota</taxon>
        <taxon>Cytophagia</taxon>
        <taxon>Cytophagales</taxon>
        <taxon>Flammeovirgaceae</taxon>
        <taxon>Sediminitomix</taxon>
    </lineage>
</organism>
<comment type="caution">
    <text evidence="2">The sequence shown here is derived from an EMBL/GenBank/DDBJ whole genome shotgun (WGS) entry which is preliminary data.</text>
</comment>
<dbReference type="Pfam" id="PF00483">
    <property type="entry name" value="NTP_transferase"/>
    <property type="match status" value="1"/>
</dbReference>
<dbReference type="AlphaFoldDB" id="A0A315YYY8"/>
<dbReference type="SUPFAM" id="SSF53448">
    <property type="entry name" value="Nucleotide-diphospho-sugar transferases"/>
    <property type="match status" value="1"/>
</dbReference>
<dbReference type="Gene3D" id="3.90.550.10">
    <property type="entry name" value="Spore Coat Polysaccharide Biosynthesis Protein SpsA, Chain A"/>
    <property type="match status" value="1"/>
</dbReference>
<dbReference type="GO" id="GO:0016740">
    <property type="term" value="F:transferase activity"/>
    <property type="evidence" value="ECO:0007669"/>
    <property type="project" value="UniProtKB-KW"/>
</dbReference>
<dbReference type="OrthoDB" id="9779926at2"/>
<evidence type="ECO:0000259" key="1">
    <source>
        <dbReference type="Pfam" id="PF00483"/>
    </source>
</evidence>
<dbReference type="RefSeq" id="WP_109622909.1">
    <property type="nucleotide sequence ID" value="NZ_QGDO01000011.1"/>
</dbReference>
<gene>
    <name evidence="2" type="ORF">BC781_11128</name>
</gene>
<dbReference type="InterPro" id="IPR029044">
    <property type="entry name" value="Nucleotide-diphossugar_trans"/>
</dbReference>
<proteinExistence type="predicted"/>